<dbReference type="Proteomes" id="UP000015453">
    <property type="component" value="Unassembled WGS sequence"/>
</dbReference>
<dbReference type="InterPro" id="IPR036955">
    <property type="entry name" value="AP2/ERF_dom_sf"/>
</dbReference>
<keyword evidence="6" id="KW-0539">Nucleus</keyword>
<accession>S8DXE2</accession>
<dbReference type="PRINTS" id="PR00367">
    <property type="entry name" value="ETHRSPELEMNT"/>
</dbReference>
<keyword evidence="3" id="KW-0805">Transcription regulation</keyword>
<dbReference type="PANTHER" id="PTHR31190:SF473">
    <property type="entry name" value="OS05G0437100 PROTEIN"/>
    <property type="match status" value="1"/>
</dbReference>
<comment type="caution">
    <text evidence="9">The sequence shown here is derived from an EMBL/GenBank/DDBJ whole genome shotgun (WGS) entry which is preliminary data.</text>
</comment>
<dbReference type="GO" id="GO:0006952">
    <property type="term" value="P:defense response"/>
    <property type="evidence" value="ECO:0007669"/>
    <property type="project" value="UniProtKB-KW"/>
</dbReference>
<evidence type="ECO:0000256" key="1">
    <source>
        <dbReference type="ARBA" id="ARBA00004123"/>
    </source>
</evidence>
<keyword evidence="4" id="KW-0238">DNA-binding</keyword>
<evidence type="ECO:0000256" key="5">
    <source>
        <dbReference type="ARBA" id="ARBA00023163"/>
    </source>
</evidence>
<evidence type="ECO:0000256" key="3">
    <source>
        <dbReference type="ARBA" id="ARBA00023015"/>
    </source>
</evidence>
<evidence type="ECO:0000256" key="6">
    <source>
        <dbReference type="ARBA" id="ARBA00023242"/>
    </source>
</evidence>
<feature type="compositionally biased region" description="Basic and acidic residues" evidence="7">
    <location>
        <begin position="48"/>
        <end position="58"/>
    </location>
</feature>
<dbReference type="GO" id="GO:0003700">
    <property type="term" value="F:DNA-binding transcription factor activity"/>
    <property type="evidence" value="ECO:0007669"/>
    <property type="project" value="InterPro"/>
</dbReference>
<dbReference type="EMBL" id="AUSU01004695">
    <property type="protein sequence ID" value="EPS64637.1"/>
    <property type="molecule type" value="Genomic_DNA"/>
</dbReference>
<comment type="subcellular location">
    <subcellularLocation>
        <location evidence="1">Nucleus</location>
    </subcellularLocation>
</comment>
<dbReference type="InterPro" id="IPR016177">
    <property type="entry name" value="DNA-bd_dom_sf"/>
</dbReference>
<dbReference type="AlphaFoldDB" id="S8DXE2"/>
<keyword evidence="10" id="KW-1185">Reference proteome</keyword>
<dbReference type="InterPro" id="IPR044808">
    <property type="entry name" value="ERF_plant"/>
</dbReference>
<sequence length="220" mass="24327">MFNVAKNPGDAEDYYGGFDSLFPSLNRDQDLSAMVSPLTRRGASSSTSKREEEGGFDRVIKSNESTLYTYTTPATRREEDSGRKYRGVRRRPWGKWAAEIRDPYKAARVWLGTFDTAEAAAMAYDVAALRFRGSKAKLNFPENVKLQQPSTCSNSNHPPPAETPAMYSPYAGGSSESEGMMGCSGYGSLWDGVMFYPPEFYPPESEGSRSSSGGGDFYWD</sequence>
<dbReference type="GO" id="GO:0005634">
    <property type="term" value="C:nucleus"/>
    <property type="evidence" value="ECO:0007669"/>
    <property type="project" value="UniProtKB-SubCell"/>
</dbReference>
<feature type="compositionally biased region" description="Polar residues" evidence="7">
    <location>
        <begin position="146"/>
        <end position="156"/>
    </location>
</feature>
<feature type="domain" description="AP2/ERF" evidence="8">
    <location>
        <begin position="84"/>
        <end position="141"/>
    </location>
</feature>
<name>S8DXE2_9LAMI</name>
<evidence type="ECO:0000256" key="7">
    <source>
        <dbReference type="SAM" id="MobiDB-lite"/>
    </source>
</evidence>
<evidence type="ECO:0000259" key="8">
    <source>
        <dbReference type="PROSITE" id="PS51032"/>
    </source>
</evidence>
<evidence type="ECO:0000313" key="9">
    <source>
        <dbReference type="EMBL" id="EPS64637.1"/>
    </source>
</evidence>
<dbReference type="OrthoDB" id="1925932at2759"/>
<dbReference type="SUPFAM" id="SSF54171">
    <property type="entry name" value="DNA-binding domain"/>
    <property type="match status" value="1"/>
</dbReference>
<feature type="region of interest" description="Disordered" evidence="7">
    <location>
        <begin position="146"/>
        <end position="170"/>
    </location>
</feature>
<dbReference type="InterPro" id="IPR001471">
    <property type="entry name" value="AP2/ERF_dom"/>
</dbReference>
<dbReference type="PANTHER" id="PTHR31190">
    <property type="entry name" value="DNA-BINDING DOMAIN"/>
    <property type="match status" value="1"/>
</dbReference>
<feature type="region of interest" description="Disordered" evidence="7">
    <location>
        <begin position="33"/>
        <end position="58"/>
    </location>
</feature>
<dbReference type="GO" id="GO:0003677">
    <property type="term" value="F:DNA binding"/>
    <property type="evidence" value="ECO:0007669"/>
    <property type="project" value="UniProtKB-KW"/>
</dbReference>
<evidence type="ECO:0000313" key="10">
    <source>
        <dbReference type="Proteomes" id="UP000015453"/>
    </source>
</evidence>
<organism evidence="9 10">
    <name type="scientific">Genlisea aurea</name>
    <dbReference type="NCBI Taxonomy" id="192259"/>
    <lineage>
        <taxon>Eukaryota</taxon>
        <taxon>Viridiplantae</taxon>
        <taxon>Streptophyta</taxon>
        <taxon>Embryophyta</taxon>
        <taxon>Tracheophyta</taxon>
        <taxon>Spermatophyta</taxon>
        <taxon>Magnoliopsida</taxon>
        <taxon>eudicotyledons</taxon>
        <taxon>Gunneridae</taxon>
        <taxon>Pentapetalae</taxon>
        <taxon>asterids</taxon>
        <taxon>lamiids</taxon>
        <taxon>Lamiales</taxon>
        <taxon>Lentibulariaceae</taxon>
        <taxon>Genlisea</taxon>
    </lineage>
</organism>
<evidence type="ECO:0000256" key="4">
    <source>
        <dbReference type="ARBA" id="ARBA00023125"/>
    </source>
</evidence>
<evidence type="ECO:0000256" key="2">
    <source>
        <dbReference type="ARBA" id="ARBA00022821"/>
    </source>
</evidence>
<reference evidence="9 10" key="1">
    <citation type="journal article" date="2013" name="BMC Genomics">
        <title>The miniature genome of a carnivorous plant Genlisea aurea contains a low number of genes and short non-coding sequences.</title>
        <authorList>
            <person name="Leushkin E.V."/>
            <person name="Sutormin R.A."/>
            <person name="Nabieva E.R."/>
            <person name="Penin A.A."/>
            <person name="Kondrashov A.S."/>
            <person name="Logacheva M.D."/>
        </authorList>
    </citation>
    <scope>NUCLEOTIDE SEQUENCE [LARGE SCALE GENOMIC DNA]</scope>
</reference>
<dbReference type="PROSITE" id="PS51032">
    <property type="entry name" value="AP2_ERF"/>
    <property type="match status" value="1"/>
</dbReference>
<dbReference type="FunFam" id="3.30.730.10:FF:000001">
    <property type="entry name" value="Ethylene-responsive transcription factor 2"/>
    <property type="match status" value="1"/>
</dbReference>
<dbReference type="Pfam" id="PF00847">
    <property type="entry name" value="AP2"/>
    <property type="match status" value="1"/>
</dbReference>
<dbReference type="SMART" id="SM00380">
    <property type="entry name" value="AP2"/>
    <property type="match status" value="1"/>
</dbReference>
<gene>
    <name evidence="9" type="ORF">M569_10144</name>
</gene>
<dbReference type="CDD" id="cd00018">
    <property type="entry name" value="AP2"/>
    <property type="match status" value="1"/>
</dbReference>
<dbReference type="Gene3D" id="3.30.730.10">
    <property type="entry name" value="AP2/ERF domain"/>
    <property type="match status" value="1"/>
</dbReference>
<keyword evidence="5" id="KW-0804">Transcription</keyword>
<proteinExistence type="predicted"/>
<protein>
    <recommendedName>
        <fullName evidence="8">AP2/ERF domain-containing protein</fullName>
    </recommendedName>
</protein>
<keyword evidence="2" id="KW-0611">Plant defense</keyword>
<dbReference type="GO" id="GO:0009873">
    <property type="term" value="P:ethylene-activated signaling pathway"/>
    <property type="evidence" value="ECO:0007669"/>
    <property type="project" value="InterPro"/>
</dbReference>